<evidence type="ECO:0000313" key="3">
    <source>
        <dbReference type="Proteomes" id="UP000184330"/>
    </source>
</evidence>
<evidence type="ECO:0000313" key="2">
    <source>
        <dbReference type="EMBL" id="CZR56301.1"/>
    </source>
</evidence>
<dbReference type="STRING" id="576137.A0A1L7WU52"/>
<dbReference type="InterPro" id="IPR057229">
    <property type="entry name" value="DUF7907"/>
</dbReference>
<proteinExistence type="predicted"/>
<accession>A0A1L7WU52</accession>
<dbReference type="Proteomes" id="UP000184330">
    <property type="component" value="Unassembled WGS sequence"/>
</dbReference>
<gene>
    <name evidence="2" type="ORF">PAC_06189</name>
</gene>
<dbReference type="Pfam" id="PF25484">
    <property type="entry name" value="DUF7907"/>
    <property type="match status" value="1"/>
</dbReference>
<evidence type="ECO:0000259" key="1">
    <source>
        <dbReference type="Pfam" id="PF25484"/>
    </source>
</evidence>
<sequence>MRATISSLAFAATRAIAQNRSAPFNLILRSLHSKLNGSALFSCHEGAAIEGLCVTTAFNPPFSTSTYNFNYSAQWNPDPALRYAGILTYELGGVNLSSPISLQTNPTSNVALSFFTPSLEDYITVGFDQNNLMYIIGYTDDTTTPVTYSAKPYYRWYVCTVMASYTYEILTWVYGPKRLENPSCYKVDVERVFT</sequence>
<protein>
    <submittedName>
        <fullName evidence="2">Related to heatshock protein Hsp150</fullName>
    </submittedName>
</protein>
<keyword evidence="3" id="KW-1185">Reference proteome</keyword>
<name>A0A1L7WU52_9HELO</name>
<feature type="domain" description="DUF7907" evidence="1">
    <location>
        <begin position="21"/>
        <end position="192"/>
    </location>
</feature>
<dbReference type="EMBL" id="FJOG01000007">
    <property type="protein sequence ID" value="CZR56301.1"/>
    <property type="molecule type" value="Genomic_DNA"/>
</dbReference>
<organism evidence="2 3">
    <name type="scientific">Phialocephala subalpina</name>
    <dbReference type="NCBI Taxonomy" id="576137"/>
    <lineage>
        <taxon>Eukaryota</taxon>
        <taxon>Fungi</taxon>
        <taxon>Dikarya</taxon>
        <taxon>Ascomycota</taxon>
        <taxon>Pezizomycotina</taxon>
        <taxon>Leotiomycetes</taxon>
        <taxon>Helotiales</taxon>
        <taxon>Mollisiaceae</taxon>
        <taxon>Phialocephala</taxon>
        <taxon>Phialocephala fortinii species complex</taxon>
    </lineage>
</organism>
<reference evidence="2 3" key="1">
    <citation type="submission" date="2016-03" db="EMBL/GenBank/DDBJ databases">
        <authorList>
            <person name="Ploux O."/>
        </authorList>
    </citation>
    <scope>NUCLEOTIDE SEQUENCE [LARGE SCALE GENOMIC DNA]</scope>
    <source>
        <strain evidence="2 3">UAMH 11012</strain>
    </source>
</reference>
<dbReference type="AlphaFoldDB" id="A0A1L7WU52"/>
<dbReference type="OrthoDB" id="3515453at2759"/>